<dbReference type="Proteomes" id="UP001617351">
    <property type="component" value="Unassembled WGS sequence"/>
</dbReference>
<protein>
    <submittedName>
        <fullName evidence="4">Type II CAAX prenyl endopeptidase Rce1 family protein</fullName>
    </submittedName>
</protein>
<feature type="domain" description="CAAX prenyl protease 2/Lysostaphin resistance protein A-like" evidence="3">
    <location>
        <begin position="252"/>
        <end position="341"/>
    </location>
</feature>
<evidence type="ECO:0000313" key="4">
    <source>
        <dbReference type="EMBL" id="MFJ2821729.1"/>
    </source>
</evidence>
<dbReference type="PANTHER" id="PTHR36435:SF1">
    <property type="entry name" value="CAAX AMINO TERMINAL PROTEASE FAMILY PROTEIN"/>
    <property type="match status" value="1"/>
</dbReference>
<feature type="transmembrane region" description="Helical" evidence="2">
    <location>
        <begin position="330"/>
        <end position="349"/>
    </location>
</feature>
<evidence type="ECO:0000259" key="3">
    <source>
        <dbReference type="Pfam" id="PF02517"/>
    </source>
</evidence>
<feature type="compositionally biased region" description="Low complexity" evidence="1">
    <location>
        <begin position="30"/>
        <end position="53"/>
    </location>
</feature>
<gene>
    <name evidence="4" type="ORF">ACIO7M_11485</name>
</gene>
<dbReference type="Pfam" id="PF02517">
    <property type="entry name" value="Rce1-like"/>
    <property type="match status" value="1"/>
</dbReference>
<proteinExistence type="predicted"/>
<dbReference type="EMBL" id="JBIUYY010000004">
    <property type="protein sequence ID" value="MFJ2821729.1"/>
    <property type="molecule type" value="Genomic_DNA"/>
</dbReference>
<name>A0ABW8EES1_STRT5</name>
<accession>A0ABW8EES1</accession>
<sequence>MSEISEPGPAADAARERPEGRDPWAPPGSAGDPWAPPGQAAGPQHAHPGGPQPYSGAPPLGGGQPYHGAAQGGPYAHPAAAWGWPVQPEPPRRVAAPAGTRYHEQSRNGRQRVWHRLGEFALVTGLFMVAMVLLVGIGMAVGQALGFDPAPEDGSDRLLADPLADQALALTGLAIGIPAVLLAVLWCGRRPPGTVVSVVGRMRWRWLGLCAAVAFPVMAAQMGVLVLWEWLEAGDEVFEGDVPGMTRLLVGLALFAALVPFQAAAEEFVFRGWLVQFFGGFLRSPWPGLCVASVLFALAHGFGGWSGFFLLLYSALWWGWLVLRTGGLEAVIAMHTANNVLSFGLALALGQLADSGTAADAPWQALVVELVSAPVFCLVVDRMARARGIASRRPADPAGAPPEVPPEPQPSGLPGPGTGTGTGLPA</sequence>
<keyword evidence="2" id="KW-0812">Transmembrane</keyword>
<dbReference type="PANTHER" id="PTHR36435">
    <property type="entry name" value="SLR1288 PROTEIN"/>
    <property type="match status" value="1"/>
</dbReference>
<dbReference type="InterPro" id="IPR003675">
    <property type="entry name" value="Rce1/LyrA-like_dom"/>
</dbReference>
<feature type="transmembrane region" description="Helical" evidence="2">
    <location>
        <begin position="206"/>
        <end position="228"/>
    </location>
</feature>
<feature type="transmembrane region" description="Helical" evidence="2">
    <location>
        <begin position="305"/>
        <end position="323"/>
    </location>
</feature>
<evidence type="ECO:0000256" key="2">
    <source>
        <dbReference type="SAM" id="Phobius"/>
    </source>
</evidence>
<organism evidence="4 5">
    <name type="scientific">Streptomyces toxytricini</name>
    <name type="common">Actinomyces toxytricini</name>
    <dbReference type="NCBI Taxonomy" id="67369"/>
    <lineage>
        <taxon>Bacteria</taxon>
        <taxon>Bacillati</taxon>
        <taxon>Actinomycetota</taxon>
        <taxon>Actinomycetes</taxon>
        <taxon>Kitasatosporales</taxon>
        <taxon>Streptomycetaceae</taxon>
        <taxon>Streptomyces</taxon>
    </lineage>
</organism>
<feature type="region of interest" description="Disordered" evidence="1">
    <location>
        <begin position="1"/>
        <end position="108"/>
    </location>
</feature>
<keyword evidence="2" id="KW-0472">Membrane</keyword>
<dbReference type="RefSeq" id="WP_402379888.1">
    <property type="nucleotide sequence ID" value="NZ_JBIUYY010000004.1"/>
</dbReference>
<comment type="caution">
    <text evidence="4">The sequence shown here is derived from an EMBL/GenBank/DDBJ whole genome shotgun (WGS) entry which is preliminary data.</text>
</comment>
<keyword evidence="5" id="KW-1185">Reference proteome</keyword>
<dbReference type="InterPro" id="IPR052710">
    <property type="entry name" value="CAAX_protease"/>
</dbReference>
<reference evidence="4 5" key="1">
    <citation type="submission" date="2024-10" db="EMBL/GenBank/DDBJ databases">
        <title>The Natural Products Discovery Center: Release of the First 8490 Sequenced Strains for Exploring Actinobacteria Biosynthetic Diversity.</title>
        <authorList>
            <person name="Kalkreuter E."/>
            <person name="Kautsar S.A."/>
            <person name="Yang D."/>
            <person name="Bader C.D."/>
            <person name="Teijaro C.N."/>
            <person name="Fluegel L."/>
            <person name="Davis C.M."/>
            <person name="Simpson J.R."/>
            <person name="Lauterbach L."/>
            <person name="Steele A.D."/>
            <person name="Gui C."/>
            <person name="Meng S."/>
            <person name="Li G."/>
            <person name="Viehrig K."/>
            <person name="Ye F."/>
            <person name="Su P."/>
            <person name="Kiefer A.F."/>
            <person name="Nichols A."/>
            <person name="Cepeda A.J."/>
            <person name="Yan W."/>
            <person name="Fan B."/>
            <person name="Jiang Y."/>
            <person name="Adhikari A."/>
            <person name="Zheng C.-J."/>
            <person name="Schuster L."/>
            <person name="Cowan T.M."/>
            <person name="Smanski M.J."/>
            <person name="Chevrette M.G."/>
            <person name="De Carvalho L.P.S."/>
            <person name="Shen B."/>
        </authorList>
    </citation>
    <scope>NUCLEOTIDE SEQUENCE [LARGE SCALE GENOMIC DNA]</scope>
    <source>
        <strain evidence="4 5">NPDC087220</strain>
    </source>
</reference>
<feature type="compositionally biased region" description="Gly residues" evidence="1">
    <location>
        <begin position="414"/>
        <end position="426"/>
    </location>
</feature>
<evidence type="ECO:0000313" key="5">
    <source>
        <dbReference type="Proteomes" id="UP001617351"/>
    </source>
</evidence>
<keyword evidence="2" id="KW-1133">Transmembrane helix</keyword>
<feature type="transmembrane region" description="Helical" evidence="2">
    <location>
        <begin position="167"/>
        <end position="186"/>
    </location>
</feature>
<feature type="transmembrane region" description="Helical" evidence="2">
    <location>
        <begin position="361"/>
        <end position="380"/>
    </location>
</feature>
<feature type="transmembrane region" description="Helical" evidence="2">
    <location>
        <begin position="248"/>
        <end position="265"/>
    </location>
</feature>
<feature type="compositionally biased region" description="Basic and acidic residues" evidence="1">
    <location>
        <begin position="13"/>
        <end position="22"/>
    </location>
</feature>
<evidence type="ECO:0000256" key="1">
    <source>
        <dbReference type="SAM" id="MobiDB-lite"/>
    </source>
</evidence>
<feature type="transmembrane region" description="Helical" evidence="2">
    <location>
        <begin position="277"/>
        <end position="299"/>
    </location>
</feature>
<feature type="transmembrane region" description="Helical" evidence="2">
    <location>
        <begin position="120"/>
        <end position="147"/>
    </location>
</feature>
<feature type="compositionally biased region" description="Pro residues" evidence="1">
    <location>
        <begin position="399"/>
        <end position="413"/>
    </location>
</feature>
<feature type="region of interest" description="Disordered" evidence="1">
    <location>
        <begin position="391"/>
        <end position="426"/>
    </location>
</feature>